<dbReference type="CDD" id="cd00090">
    <property type="entry name" value="HTH_ARSR"/>
    <property type="match status" value="1"/>
</dbReference>
<dbReference type="Pfam" id="PF13412">
    <property type="entry name" value="HTH_24"/>
    <property type="match status" value="1"/>
</dbReference>
<protein>
    <submittedName>
        <fullName evidence="4">Lrp/AsnC family transcriptional regulator</fullName>
    </submittedName>
</protein>
<gene>
    <name evidence="4" type="ORF">IZU98_16350</name>
</gene>
<dbReference type="Pfam" id="PF01037">
    <property type="entry name" value="AsnC_trans_reg"/>
    <property type="match status" value="1"/>
</dbReference>
<dbReference type="PROSITE" id="PS50956">
    <property type="entry name" value="HTH_ASNC_2"/>
    <property type="match status" value="1"/>
</dbReference>
<dbReference type="SMART" id="SM00344">
    <property type="entry name" value="HTH_ASNC"/>
    <property type="match status" value="1"/>
</dbReference>
<dbReference type="SUPFAM" id="SSF46785">
    <property type="entry name" value="Winged helix' DNA-binding domain"/>
    <property type="match status" value="1"/>
</dbReference>
<evidence type="ECO:0000256" key="2">
    <source>
        <dbReference type="ARBA" id="ARBA00023125"/>
    </source>
</evidence>
<dbReference type="InterPro" id="IPR019888">
    <property type="entry name" value="Tscrpt_reg_AsnC-like"/>
</dbReference>
<keyword evidence="1" id="KW-0805">Transcription regulation</keyword>
<evidence type="ECO:0000313" key="4">
    <source>
        <dbReference type="EMBL" id="QPH51378.1"/>
    </source>
</evidence>
<dbReference type="GO" id="GO:0043565">
    <property type="term" value="F:sequence-specific DNA binding"/>
    <property type="evidence" value="ECO:0007669"/>
    <property type="project" value="InterPro"/>
</dbReference>
<dbReference type="PANTHER" id="PTHR30154:SF17">
    <property type="entry name" value="DNA-BINDING TRANSCRIPTIONAL ACTIVATOR DECR"/>
    <property type="match status" value="1"/>
</dbReference>
<dbReference type="InterPro" id="IPR036390">
    <property type="entry name" value="WH_DNA-bd_sf"/>
</dbReference>
<dbReference type="EMBL" id="CP064946">
    <property type="protein sequence ID" value="QPH51378.1"/>
    <property type="molecule type" value="Genomic_DNA"/>
</dbReference>
<dbReference type="Gene3D" id="3.30.70.920">
    <property type="match status" value="1"/>
</dbReference>
<reference evidence="4 5" key="1">
    <citation type="submission" date="2020-11" db="EMBL/GenBank/DDBJ databases">
        <title>Pseudomonas fulva producing VIM-24.</title>
        <authorList>
            <person name="Liu S."/>
        </authorList>
    </citation>
    <scope>NUCLEOTIDE SEQUENCE [LARGE SCALE GENOMIC DNA]</scope>
    <source>
        <strain evidence="4 5">ZDHY414</strain>
    </source>
</reference>
<dbReference type="InterPro" id="IPR000485">
    <property type="entry name" value="AsnC-type_HTH_dom"/>
</dbReference>
<dbReference type="InterPro" id="IPR019885">
    <property type="entry name" value="Tscrpt_reg_HTH_AsnC-type_CS"/>
</dbReference>
<dbReference type="GO" id="GO:0005829">
    <property type="term" value="C:cytosol"/>
    <property type="evidence" value="ECO:0007669"/>
    <property type="project" value="TreeGrafter"/>
</dbReference>
<keyword evidence="2" id="KW-0238">DNA-binding</keyword>
<sequence length="153" mass="17341">MDSFDRHILTLLQRDAALSLKALAEAVNLSTTPCWKRVKRLEDEGYIVGRVALLDPDLLGLGLTVFVQVKTQRHDSAWLEQFAATVTAFEEVMECYRMSGDWDYMLRVVVGDIAAYDRFYKKLITSTDGLSNITSSFAMEQMKYTTAFPVNRG</sequence>
<dbReference type="GO" id="GO:0006355">
    <property type="term" value="P:regulation of DNA-templated transcription"/>
    <property type="evidence" value="ECO:0007669"/>
    <property type="project" value="UniProtKB-ARBA"/>
</dbReference>
<accession>A0A2L1WGR7</accession>
<keyword evidence="3" id="KW-0804">Transcription</keyword>
<dbReference type="RefSeq" id="WP_027915813.1">
    <property type="nucleotide sequence ID" value="NZ_BQHM01000026.1"/>
</dbReference>
<dbReference type="Proteomes" id="UP000594430">
    <property type="component" value="Chromosome"/>
</dbReference>
<dbReference type="GeneID" id="93443235"/>
<dbReference type="AlphaFoldDB" id="A0A2L1WGR7"/>
<name>A0A2L1WGR7_9PSED</name>
<dbReference type="Gene3D" id="1.10.10.10">
    <property type="entry name" value="Winged helix-like DNA-binding domain superfamily/Winged helix DNA-binding domain"/>
    <property type="match status" value="1"/>
</dbReference>
<proteinExistence type="predicted"/>
<dbReference type="InterPro" id="IPR011008">
    <property type="entry name" value="Dimeric_a/b-barrel"/>
</dbReference>
<organism evidence="4 5">
    <name type="scientific">Pseudomonas fulva</name>
    <dbReference type="NCBI Taxonomy" id="47880"/>
    <lineage>
        <taxon>Bacteria</taxon>
        <taxon>Pseudomonadati</taxon>
        <taxon>Pseudomonadota</taxon>
        <taxon>Gammaproteobacteria</taxon>
        <taxon>Pseudomonadales</taxon>
        <taxon>Pseudomonadaceae</taxon>
        <taxon>Pseudomonas</taxon>
    </lineage>
</organism>
<dbReference type="PROSITE" id="PS00519">
    <property type="entry name" value="HTH_ASNC_1"/>
    <property type="match status" value="1"/>
</dbReference>
<dbReference type="GO" id="GO:0043200">
    <property type="term" value="P:response to amino acid"/>
    <property type="evidence" value="ECO:0007669"/>
    <property type="project" value="TreeGrafter"/>
</dbReference>
<dbReference type="SUPFAM" id="SSF54909">
    <property type="entry name" value="Dimeric alpha+beta barrel"/>
    <property type="match status" value="1"/>
</dbReference>
<dbReference type="InterPro" id="IPR036388">
    <property type="entry name" value="WH-like_DNA-bd_sf"/>
</dbReference>
<evidence type="ECO:0000256" key="3">
    <source>
        <dbReference type="ARBA" id="ARBA00023163"/>
    </source>
</evidence>
<evidence type="ECO:0000256" key="1">
    <source>
        <dbReference type="ARBA" id="ARBA00023015"/>
    </source>
</evidence>
<dbReference type="InterPro" id="IPR011991">
    <property type="entry name" value="ArsR-like_HTH"/>
</dbReference>
<dbReference type="PRINTS" id="PR00033">
    <property type="entry name" value="HTHASNC"/>
</dbReference>
<evidence type="ECO:0000313" key="5">
    <source>
        <dbReference type="Proteomes" id="UP000594430"/>
    </source>
</evidence>
<dbReference type="PANTHER" id="PTHR30154">
    <property type="entry name" value="LEUCINE-RESPONSIVE REGULATORY PROTEIN"/>
    <property type="match status" value="1"/>
</dbReference>
<dbReference type="InterPro" id="IPR019887">
    <property type="entry name" value="Tscrpt_reg_AsnC/Lrp_C"/>
</dbReference>